<dbReference type="PANTHER" id="PTHR28229:SF1">
    <property type="entry name" value="TRANSLOCATION PROTEIN SEC66"/>
    <property type="match status" value="1"/>
</dbReference>
<dbReference type="EMBL" id="LATX01001627">
    <property type="protein sequence ID" value="KTB39894.1"/>
    <property type="molecule type" value="Genomic_DNA"/>
</dbReference>
<feature type="region of interest" description="Disordered" evidence="1">
    <location>
        <begin position="178"/>
        <end position="243"/>
    </location>
</feature>
<sequence>MASILVPVAYVIVVFGGLFIFSHFYRKRLASQPFEPYFPDHPERNAYVTLLGKTDPPTPDVVLKSALVRRAMANVQRVLRIREDKPALQNLLQKGSIGDELWNSLLAAEKELEAEIVEVVNEANSFVEGWGPVIFQTANEMLANEKMRQIFESTAERKAELAQKYGVKLEVAPAQSSVAGAGTPSQSAQAPTPTTPSPSVTKLTTNGLSPAVSNGVHSAASSDAESSKSPSTPRSAKKNKKRK</sequence>
<reference evidence="3 4" key="1">
    <citation type="submission" date="2015-12" db="EMBL/GenBank/DDBJ databases">
        <title>Draft genome sequence of Moniliophthora roreri, the causal agent of frosty pod rot of cacao.</title>
        <authorList>
            <person name="Aime M.C."/>
            <person name="Diaz-Valderrama J.R."/>
            <person name="Kijpornyongpan T."/>
            <person name="Phillips-Mora W."/>
        </authorList>
    </citation>
    <scope>NUCLEOTIDE SEQUENCE [LARGE SCALE GENOMIC DNA]</scope>
    <source>
        <strain evidence="3 4">MCA 2952</strain>
    </source>
</reference>
<dbReference type="eggNOG" id="KOG4699">
    <property type="taxonomic scope" value="Eukaryota"/>
</dbReference>
<feature type="compositionally biased region" description="Low complexity" evidence="1">
    <location>
        <begin position="183"/>
        <end position="192"/>
    </location>
</feature>
<gene>
    <name evidence="3" type="ORF">WG66_7595</name>
</gene>
<keyword evidence="2" id="KW-0812">Transmembrane</keyword>
<protein>
    <recommendedName>
        <fullName evidence="5">Translocation protein sec66</fullName>
    </recommendedName>
</protein>
<evidence type="ECO:0000313" key="4">
    <source>
        <dbReference type="Proteomes" id="UP000054988"/>
    </source>
</evidence>
<keyword evidence="2" id="KW-1133">Transmembrane helix</keyword>
<dbReference type="PANTHER" id="PTHR28229">
    <property type="entry name" value="TRANSLOCATION PROTEIN SEC66"/>
    <property type="match status" value="1"/>
</dbReference>
<feature type="compositionally biased region" description="Low complexity" evidence="1">
    <location>
        <begin position="218"/>
        <end position="231"/>
    </location>
</feature>
<comment type="caution">
    <text evidence="3">The sequence shown here is derived from an EMBL/GenBank/DDBJ whole genome shotgun (WGS) entry which is preliminary data.</text>
</comment>
<evidence type="ECO:0000256" key="2">
    <source>
        <dbReference type="SAM" id="Phobius"/>
    </source>
</evidence>
<dbReference type="GO" id="GO:0031207">
    <property type="term" value="C:Sec62/Sec63 complex"/>
    <property type="evidence" value="ECO:0007669"/>
    <property type="project" value="InterPro"/>
</dbReference>
<proteinExistence type="predicted"/>
<dbReference type="Proteomes" id="UP000054988">
    <property type="component" value="Unassembled WGS sequence"/>
</dbReference>
<dbReference type="InterPro" id="IPR018624">
    <property type="entry name" value="Sec66"/>
</dbReference>
<accession>A0A0W0FUE3</accession>
<evidence type="ECO:0000256" key="1">
    <source>
        <dbReference type="SAM" id="MobiDB-lite"/>
    </source>
</evidence>
<name>A0A0W0FUE3_MONRR</name>
<keyword evidence="2" id="KW-0472">Membrane</keyword>
<dbReference type="AlphaFoldDB" id="A0A0W0FUE3"/>
<feature type="compositionally biased region" description="Polar residues" evidence="1">
    <location>
        <begin position="200"/>
        <end position="216"/>
    </location>
</feature>
<feature type="transmembrane region" description="Helical" evidence="2">
    <location>
        <begin position="6"/>
        <end position="25"/>
    </location>
</feature>
<evidence type="ECO:0008006" key="5">
    <source>
        <dbReference type="Google" id="ProtNLM"/>
    </source>
</evidence>
<organism evidence="3 4">
    <name type="scientific">Moniliophthora roreri</name>
    <name type="common">Frosty pod rot fungus</name>
    <name type="synonym">Monilia roreri</name>
    <dbReference type="NCBI Taxonomy" id="221103"/>
    <lineage>
        <taxon>Eukaryota</taxon>
        <taxon>Fungi</taxon>
        <taxon>Dikarya</taxon>
        <taxon>Basidiomycota</taxon>
        <taxon>Agaricomycotina</taxon>
        <taxon>Agaricomycetes</taxon>
        <taxon>Agaricomycetidae</taxon>
        <taxon>Agaricales</taxon>
        <taxon>Marasmiineae</taxon>
        <taxon>Marasmiaceae</taxon>
        <taxon>Moniliophthora</taxon>
    </lineage>
</organism>
<dbReference type="GO" id="GO:0031204">
    <property type="term" value="P:post-translational protein targeting to membrane, translocation"/>
    <property type="evidence" value="ECO:0007669"/>
    <property type="project" value="InterPro"/>
</dbReference>
<dbReference type="Pfam" id="PF09802">
    <property type="entry name" value="Sec66"/>
    <property type="match status" value="1"/>
</dbReference>
<evidence type="ECO:0000313" key="3">
    <source>
        <dbReference type="EMBL" id="KTB39894.1"/>
    </source>
</evidence>